<keyword evidence="3" id="KW-1185">Reference proteome</keyword>
<evidence type="ECO:0000313" key="2">
    <source>
        <dbReference type="EMBL" id="SNV16493.1"/>
    </source>
</evidence>
<dbReference type="EMBL" id="CP014227">
    <property type="protein sequence ID" value="AMD85666.1"/>
    <property type="molecule type" value="Genomic_DNA"/>
</dbReference>
<dbReference type="Proteomes" id="UP000065822">
    <property type="component" value="Chromosome"/>
</dbReference>
<protein>
    <submittedName>
        <fullName evidence="2">Uncharacterized protein</fullName>
    </submittedName>
</protein>
<evidence type="ECO:0000313" key="4">
    <source>
        <dbReference type="Proteomes" id="UP000215539"/>
    </source>
</evidence>
<sequence>MGANHTHNLQIEGYGVQIEPGSGSTIMGYAGITGANDVQSRTDPYFNHISVKQIVDYIKTQKCPTTKDLINTPPEIDPLKGYTIPKGTAYVLKGSATDADNDKLYYTWEQSDDLGSITADRFSPNNTR</sequence>
<dbReference type="Pfam" id="PF13583">
    <property type="entry name" value="Reprolysin_4"/>
    <property type="match status" value="1"/>
</dbReference>
<evidence type="ECO:0000313" key="3">
    <source>
        <dbReference type="Proteomes" id="UP000065822"/>
    </source>
</evidence>
<dbReference type="KEGG" id="chg:AXF12_09165"/>
<dbReference type="AlphaFoldDB" id="A0AAX2H0Y7"/>
<reference evidence="1 3" key="1">
    <citation type="submission" date="2016-02" db="EMBL/GenBank/DDBJ databases">
        <authorList>
            <person name="Holder M.E."/>
            <person name="Ajami N.J."/>
            <person name="Petrosino J.F."/>
        </authorList>
    </citation>
    <scope>NUCLEOTIDE SEQUENCE [LARGE SCALE GENOMIC DNA]</scope>
    <source>
        <strain evidence="1 3">CCUG 32990</strain>
    </source>
</reference>
<accession>A0AAX2H0Y7</accession>
<dbReference type="Gene3D" id="2.60.40.10">
    <property type="entry name" value="Immunoglobulins"/>
    <property type="match status" value="1"/>
</dbReference>
<evidence type="ECO:0000313" key="1">
    <source>
        <dbReference type="EMBL" id="AMD85666.1"/>
    </source>
</evidence>
<name>A0AAX2H0Y7_9FLAO</name>
<reference evidence="2 4" key="2">
    <citation type="submission" date="2017-06" db="EMBL/GenBank/DDBJ databases">
        <authorList>
            <consortium name="Pathogen Informatics"/>
        </authorList>
    </citation>
    <scope>NUCLEOTIDE SEQUENCE [LARGE SCALE GENOMIC DNA]</scope>
    <source>
        <strain evidence="2 4">NCTC12947</strain>
    </source>
</reference>
<dbReference type="EMBL" id="LT906449">
    <property type="protein sequence ID" value="SNV16493.1"/>
    <property type="molecule type" value="Genomic_DNA"/>
</dbReference>
<proteinExistence type="predicted"/>
<organism evidence="2 4">
    <name type="scientific">Capnocytophaga haemolytica</name>
    <dbReference type="NCBI Taxonomy" id="45243"/>
    <lineage>
        <taxon>Bacteria</taxon>
        <taxon>Pseudomonadati</taxon>
        <taxon>Bacteroidota</taxon>
        <taxon>Flavobacteriia</taxon>
        <taxon>Flavobacteriales</taxon>
        <taxon>Flavobacteriaceae</taxon>
        <taxon>Capnocytophaga</taxon>
    </lineage>
</organism>
<dbReference type="InterPro" id="IPR013783">
    <property type="entry name" value="Ig-like_fold"/>
</dbReference>
<dbReference type="Proteomes" id="UP000215539">
    <property type="component" value="Chromosome 1"/>
</dbReference>
<gene>
    <name evidence="1" type="ORF">AXF12_09165</name>
    <name evidence="2" type="ORF">SAMEA44541418_02327</name>
</gene>